<feature type="domain" description="BTB" evidence="4">
    <location>
        <begin position="34"/>
        <end position="100"/>
    </location>
</feature>
<dbReference type="SUPFAM" id="SSF54695">
    <property type="entry name" value="POZ domain"/>
    <property type="match status" value="1"/>
</dbReference>
<organism evidence="5 6">
    <name type="scientific">Molorchus minor</name>
    <dbReference type="NCBI Taxonomy" id="1323400"/>
    <lineage>
        <taxon>Eukaryota</taxon>
        <taxon>Metazoa</taxon>
        <taxon>Ecdysozoa</taxon>
        <taxon>Arthropoda</taxon>
        <taxon>Hexapoda</taxon>
        <taxon>Insecta</taxon>
        <taxon>Pterygota</taxon>
        <taxon>Neoptera</taxon>
        <taxon>Endopterygota</taxon>
        <taxon>Coleoptera</taxon>
        <taxon>Polyphaga</taxon>
        <taxon>Cucujiformia</taxon>
        <taxon>Chrysomeloidea</taxon>
        <taxon>Cerambycidae</taxon>
        <taxon>Lamiinae</taxon>
        <taxon>Monochamini</taxon>
        <taxon>Molorchus</taxon>
    </lineage>
</organism>
<evidence type="ECO:0000256" key="1">
    <source>
        <dbReference type="ARBA" id="ARBA00004123"/>
    </source>
</evidence>
<dbReference type="CDD" id="cd18315">
    <property type="entry name" value="BTB_POZ_BAB-like"/>
    <property type="match status" value="1"/>
</dbReference>
<dbReference type="PANTHER" id="PTHR23110">
    <property type="entry name" value="BTB DOMAIN TRANSCRIPTION FACTOR"/>
    <property type="match status" value="1"/>
</dbReference>
<dbReference type="Gene3D" id="3.30.710.10">
    <property type="entry name" value="Potassium Channel Kv1.1, Chain A"/>
    <property type="match status" value="1"/>
</dbReference>
<dbReference type="InterPro" id="IPR011333">
    <property type="entry name" value="SKP1/BTB/POZ_sf"/>
</dbReference>
<comment type="subcellular location">
    <subcellularLocation>
        <location evidence="1">Nucleus</location>
    </subcellularLocation>
</comment>
<dbReference type="PROSITE" id="PS50097">
    <property type="entry name" value="BTB"/>
    <property type="match status" value="1"/>
</dbReference>
<evidence type="ECO:0000256" key="3">
    <source>
        <dbReference type="SAM" id="MobiDB-lite"/>
    </source>
</evidence>
<dbReference type="SMART" id="SM00225">
    <property type="entry name" value="BTB"/>
    <property type="match status" value="1"/>
</dbReference>
<feature type="region of interest" description="Disordered" evidence="3">
    <location>
        <begin position="214"/>
        <end position="277"/>
    </location>
</feature>
<reference evidence="5" key="1">
    <citation type="journal article" date="2023" name="Insect Mol. Biol.">
        <title>Genome sequencing provides insights into the evolution of gene families encoding plant cell wall-degrading enzymes in longhorned beetles.</title>
        <authorList>
            <person name="Shin N.R."/>
            <person name="Okamura Y."/>
            <person name="Kirsch R."/>
            <person name="Pauchet Y."/>
        </authorList>
    </citation>
    <scope>NUCLEOTIDE SEQUENCE</scope>
    <source>
        <strain evidence="5">MMC_N1</strain>
    </source>
</reference>
<comment type="caution">
    <text evidence="5">The sequence shown here is derived from an EMBL/GenBank/DDBJ whole genome shotgun (WGS) entry which is preliminary data.</text>
</comment>
<accession>A0ABQ9K488</accession>
<evidence type="ECO:0000259" key="4">
    <source>
        <dbReference type="PROSITE" id="PS50097"/>
    </source>
</evidence>
<dbReference type="InterPro" id="IPR051095">
    <property type="entry name" value="Dros_DevTransReg"/>
</dbReference>
<dbReference type="EMBL" id="JAPWTJ010000036">
    <property type="protein sequence ID" value="KAJ8984428.1"/>
    <property type="molecule type" value="Genomic_DNA"/>
</dbReference>
<protein>
    <recommendedName>
        <fullName evidence="4">BTB domain-containing protein</fullName>
    </recommendedName>
</protein>
<dbReference type="InterPro" id="IPR000210">
    <property type="entry name" value="BTB/POZ_dom"/>
</dbReference>
<proteinExistence type="predicted"/>
<dbReference type="PANTHER" id="PTHR23110:SF99">
    <property type="entry name" value="BROAD-COMPLEX CORE PROTEIN ISOFORM 6"/>
    <property type="match status" value="1"/>
</dbReference>
<dbReference type="Proteomes" id="UP001162164">
    <property type="component" value="Unassembled WGS sequence"/>
</dbReference>
<evidence type="ECO:0000313" key="5">
    <source>
        <dbReference type="EMBL" id="KAJ8984428.1"/>
    </source>
</evidence>
<evidence type="ECO:0000313" key="6">
    <source>
        <dbReference type="Proteomes" id="UP001162164"/>
    </source>
</evidence>
<name>A0ABQ9K488_9CUCU</name>
<gene>
    <name evidence="5" type="ORF">NQ317_012491</name>
</gene>
<dbReference type="Pfam" id="PF00651">
    <property type="entry name" value="BTB"/>
    <property type="match status" value="1"/>
</dbReference>
<sequence length="277" mass="30953">MEFPKGDHYNLRWTNYTNNLIQVFSEHRHHENLVDVTFACEGEFIKAHKLILSACSDFFEGMFKTHSSVPHPIIFLNGIKFKHLKCIMEFIYHGEVKVQDEDLEEVIVLGKNLKIKVSVQSKNVTAKQPPIPNAELPMTNPPVSASDLPPHNFPPSPQNMSLPAPISPLSTPHLLCQIQAPTQTSTDLEENINDTVSKSVKSKEFENLRTSDIFSSSLGGESTKFAPNRPETENGKSVAEPVAKKRKSPEASTNSSKSRILPSLQDLEHTPSHRVLL</sequence>
<keyword evidence="6" id="KW-1185">Reference proteome</keyword>
<keyword evidence="2" id="KW-0539">Nucleus</keyword>
<evidence type="ECO:0000256" key="2">
    <source>
        <dbReference type="ARBA" id="ARBA00023242"/>
    </source>
</evidence>